<dbReference type="InterPro" id="IPR058352">
    <property type="entry name" value="DUF8039"/>
</dbReference>
<name>A0A059Q1T1_9POAL</name>
<evidence type="ECO:0000256" key="1">
    <source>
        <dbReference type="SAM" id="MobiDB-lite"/>
    </source>
</evidence>
<evidence type="ECO:0000313" key="3">
    <source>
        <dbReference type="EMBL" id="AGT17099.1"/>
    </source>
</evidence>
<sequence>MEADLLAKGIRPESLEWGERAKNWFFAHGGTLDQETGKCVYGARLQEAAERLFYAQRATASGAFRPNRDKDELTYAIGTIEHGGRTRGKGSVSWEHGFPQDRPSYRSRQRKKEEEAQRLQRLEEAVREAQEREKNLEARMQEEIKRQVQIAVSASKQASEPGINISQSVQLKSSCASTEIPNQGDTGLHFPVDDVTEPCTTCELHIPKENSTIKVAIGLVNPIDRTKTPRIHGNIIQEGYATISVDKAEKGFSDLPLDIPGGDGEKTLGEAEKTFILWRKRYIIILGMSAPPPPELPHHRRGCIHTLYKEVSNAAAATSKEVSNAAANTSKEVSNASPAPAYQEA</sequence>
<dbReference type="CDD" id="cd14686">
    <property type="entry name" value="bZIP"/>
    <property type="match status" value="1"/>
</dbReference>
<feature type="compositionally biased region" description="Polar residues" evidence="1">
    <location>
        <begin position="320"/>
        <end position="337"/>
    </location>
</feature>
<accession>A0A059Q1T1</accession>
<organism evidence="3">
    <name type="scientific">Saccharum hybrid cultivar R570</name>
    <dbReference type="NCBI Taxonomy" id="131158"/>
    <lineage>
        <taxon>Eukaryota</taxon>
        <taxon>Viridiplantae</taxon>
        <taxon>Streptophyta</taxon>
        <taxon>Embryophyta</taxon>
        <taxon>Tracheophyta</taxon>
        <taxon>Spermatophyta</taxon>
        <taxon>Magnoliopsida</taxon>
        <taxon>Liliopsida</taxon>
        <taxon>Poales</taxon>
        <taxon>Poaceae</taxon>
        <taxon>PACMAD clade</taxon>
        <taxon>Panicoideae</taxon>
        <taxon>Andropogonodae</taxon>
        <taxon>Andropogoneae</taxon>
        <taxon>Saccharinae</taxon>
        <taxon>Saccharum</taxon>
        <taxon>Saccharum officinarum species complex</taxon>
    </lineage>
</organism>
<evidence type="ECO:0000259" key="2">
    <source>
        <dbReference type="Pfam" id="PF26133"/>
    </source>
</evidence>
<dbReference type="PANTHER" id="PTHR33018:SF34">
    <property type="entry name" value="OS02G0472350 PROTEIN"/>
    <property type="match status" value="1"/>
</dbReference>
<dbReference type="EMBL" id="KF184721">
    <property type="protein sequence ID" value="AGT17099.1"/>
    <property type="molecule type" value="Genomic_DNA"/>
</dbReference>
<dbReference type="AlphaFoldDB" id="A0A059Q1T1"/>
<feature type="region of interest" description="Disordered" evidence="1">
    <location>
        <begin position="82"/>
        <end position="112"/>
    </location>
</feature>
<proteinExistence type="predicted"/>
<gene>
    <name evidence="3" type="ORF">SHCRBa_064_G12_F_10</name>
</gene>
<dbReference type="Pfam" id="PF26133">
    <property type="entry name" value="DUF8039"/>
    <property type="match status" value="1"/>
</dbReference>
<feature type="region of interest" description="Disordered" evidence="1">
    <location>
        <begin position="318"/>
        <end position="345"/>
    </location>
</feature>
<protein>
    <recommendedName>
        <fullName evidence="2">DUF8039 domain-containing protein</fullName>
    </recommendedName>
</protein>
<dbReference type="PANTHER" id="PTHR33018">
    <property type="entry name" value="OS10G0338966 PROTEIN-RELATED"/>
    <property type="match status" value="1"/>
</dbReference>
<reference evidence="3" key="1">
    <citation type="submission" date="2013-05" db="EMBL/GenBank/DDBJ databases">
        <title>Building the sugarcane genome for biotechnology and identifying evolutionary trends.</title>
        <authorList>
            <person name="De Setta N."/>
            <person name="Monteiro-Vitorello C.B."/>
            <person name="Metcalfe C.J."/>
            <person name="Cruz G.M.Q."/>
            <person name="Del Bem L.E."/>
            <person name="Vicentini R."/>
            <person name="Nogueira F.T.S."/>
            <person name="Campos R.A."/>
            <person name="Nunes S.L."/>
            <person name="Turrini P.C.G."/>
            <person name="Vieira A.P."/>
            <person name="Cruz E.A.O."/>
            <person name="Correa T.C.S."/>
            <person name="Hotta C.T."/>
            <person name="de Mello-Varani A."/>
            <person name="Vautrin S."/>
            <person name="Trindade A.S."/>
            <person name="Vilela M.M."/>
            <person name="Horta C.L."/>
            <person name="Sato P.M."/>
            <person name="de Andrade R.F."/>
            <person name="Nishiyama M.Y."/>
            <person name="Cardoso-Silva C.B."/>
            <person name="Scortecci K.C."/>
            <person name="Garcia A.A.F."/>
            <person name="Carneiro M.S."/>
            <person name="Kim C."/>
            <person name="Paterson A.H."/>
            <person name="Berges H."/>
            <person name="D'Hont A."/>
            <person name="de-Souza A.P."/>
            <person name="Souza G.M."/>
            <person name="Vincentz M."/>
            <person name="Kitajima J.P."/>
            <person name="Van Sluys M.-A."/>
        </authorList>
    </citation>
    <scope>NUCLEOTIDE SEQUENCE</scope>
</reference>
<feature type="domain" description="DUF8039" evidence="2">
    <location>
        <begin position="191"/>
        <end position="285"/>
    </location>
</feature>